<evidence type="ECO:0000313" key="2">
    <source>
        <dbReference type="Proteomes" id="UP001642484"/>
    </source>
</evidence>
<organism evidence="1 2">
    <name type="scientific">Durusdinium trenchii</name>
    <dbReference type="NCBI Taxonomy" id="1381693"/>
    <lineage>
        <taxon>Eukaryota</taxon>
        <taxon>Sar</taxon>
        <taxon>Alveolata</taxon>
        <taxon>Dinophyceae</taxon>
        <taxon>Suessiales</taxon>
        <taxon>Symbiodiniaceae</taxon>
        <taxon>Durusdinium</taxon>
    </lineage>
</organism>
<comment type="caution">
    <text evidence="1">The sequence shown here is derived from an EMBL/GenBank/DDBJ whole genome shotgun (WGS) entry which is preliminary data.</text>
</comment>
<reference evidence="1 2" key="1">
    <citation type="submission" date="2024-02" db="EMBL/GenBank/DDBJ databases">
        <authorList>
            <person name="Chen Y."/>
            <person name="Shah S."/>
            <person name="Dougan E. K."/>
            <person name="Thang M."/>
            <person name="Chan C."/>
        </authorList>
    </citation>
    <scope>NUCLEOTIDE SEQUENCE [LARGE SCALE GENOMIC DNA]</scope>
</reference>
<keyword evidence="2" id="KW-1185">Reference proteome</keyword>
<accession>A0ABP0HQF1</accession>
<dbReference type="EMBL" id="CAXAMN010001113">
    <property type="protein sequence ID" value="CAK8992440.1"/>
    <property type="molecule type" value="Genomic_DNA"/>
</dbReference>
<dbReference type="Proteomes" id="UP001642484">
    <property type="component" value="Unassembled WGS sequence"/>
</dbReference>
<proteinExistence type="predicted"/>
<evidence type="ECO:0000313" key="1">
    <source>
        <dbReference type="EMBL" id="CAK8992440.1"/>
    </source>
</evidence>
<protein>
    <submittedName>
        <fullName evidence="1">Uncharacterized protein</fullName>
    </submittedName>
</protein>
<gene>
    <name evidence="1" type="ORF">CCMP2556_LOCUS2864</name>
</gene>
<sequence>MAPGLSPAVPPCPAMRRGVAFHLKESTCKTTRQDPELLLCMALLEVHQGAVDPRGYVYKIEVGPFVVETLGYL</sequence>
<name>A0ABP0HQF1_9DINO</name>